<proteinExistence type="predicted"/>
<dbReference type="EMBL" id="MNCJ02000329">
    <property type="protein sequence ID" value="KAF5767473.1"/>
    <property type="molecule type" value="Genomic_DNA"/>
</dbReference>
<evidence type="ECO:0000313" key="1">
    <source>
        <dbReference type="EMBL" id="KAF5767473.1"/>
    </source>
</evidence>
<sequence length="979" mass="111126">MALDEDLQLNQSLTLIERHALLEEIYNQLAQFPIPPPIELNDLPDDVLSAPELSMYDPAPLLPRFTGAHPNKWLAYAERYFTFYKIHNTERFPYVLNYFYDEAAMWLSLYQFTEWSDFIVSLNHRFGYPVDALQVFDEMPDRWVANHVQVSPRKFVLPAVSTLKFLFDNFAMVIASFNSPFGGKLQETDSGFVPTPPTVTIVCEKHNTIGTLGHLLSGSYFGPDGLRRTFSFDPGPNSICTTLCLMPSIRNSHPDPHKPKFSTPSNAYFDPTRAGCHDVLLCANGSIHQITSSADVILAIRGISSVVNGSAVPVLPEIRDDSLRPVNTRLSKQRMLQFHAVATNAHVKHCPKDPISFYPSTQVSLRDGTALVGGLMSNIAIFLPIIPLVPSYTSELCPTSMTILFAQKYSRSSMGVVMQNHRLSISKLVLLFQVDDKRIRWKGGTLPIILVLDSDDVVFDVWHVYDLNNNRSDIIIAIGHDQFTWAPQPSSAPKLFILDTDPEPPDPYTLFPSDSIPFHFYRDIVMLKPIWKAYSVVGSLLHGSHNWLFDTITLVITHFEWKPGWQCDSVGSVAKLKEAIGLTEYYCFNYKRATDVIAAQQLVQTCYFVRMIQNYILSTSENVKISNWVHMIIIHYKGMEIIKVTVSQLMDHVECDEIFYIKNSLLLKSFMQSILKIPPGWIEAANTTQHNGLHVQSTRVSFPFNALEVETFLKVDHIGFPYSAQMLMRWVLIELYNLHRDAQHLQYIVSLSSRRILLHYSSPFDCLNEAEKRPVLNHHEVGHVAGLHRLEQTDPFNVLLLQLLPTPFPSTTTHSTVSRHIRYGSAFLFRQLLGTLSPRFYNPRITITQMVHELTPFAALYGHKPPNINYFFPNPWHVNWKHDPTDFIILKVATSGQEKRGPLGLFELTCISGSTKQAHDKGFLRLPSLVQPDPFGNLFHLEDKVNVKGGSNVMNHISIPGPIIAARLRSPIREQVWLS</sequence>
<accession>A0A9K3H638</accession>
<reference evidence="1" key="2">
    <citation type="submission" date="2020-06" db="EMBL/GenBank/DDBJ databases">
        <title>Helianthus annuus Genome sequencing and assembly Release 2.</title>
        <authorList>
            <person name="Gouzy J."/>
            <person name="Langlade N."/>
            <person name="Munos S."/>
        </authorList>
    </citation>
    <scope>NUCLEOTIDE SEQUENCE</scope>
    <source>
        <tissue evidence="1">Leaves</tissue>
    </source>
</reference>
<reference evidence="1" key="1">
    <citation type="journal article" date="2017" name="Nature">
        <title>The sunflower genome provides insights into oil metabolism, flowering and Asterid evolution.</title>
        <authorList>
            <person name="Badouin H."/>
            <person name="Gouzy J."/>
            <person name="Grassa C.J."/>
            <person name="Murat F."/>
            <person name="Staton S.E."/>
            <person name="Cottret L."/>
            <person name="Lelandais-Briere C."/>
            <person name="Owens G.L."/>
            <person name="Carrere S."/>
            <person name="Mayjonade B."/>
            <person name="Legrand L."/>
            <person name="Gill N."/>
            <person name="Kane N.C."/>
            <person name="Bowers J.E."/>
            <person name="Hubner S."/>
            <person name="Bellec A."/>
            <person name="Berard A."/>
            <person name="Berges H."/>
            <person name="Blanchet N."/>
            <person name="Boniface M.C."/>
            <person name="Brunel D."/>
            <person name="Catrice O."/>
            <person name="Chaidir N."/>
            <person name="Claudel C."/>
            <person name="Donnadieu C."/>
            <person name="Faraut T."/>
            <person name="Fievet G."/>
            <person name="Helmstetter N."/>
            <person name="King M."/>
            <person name="Knapp S.J."/>
            <person name="Lai Z."/>
            <person name="Le Paslier M.C."/>
            <person name="Lippi Y."/>
            <person name="Lorenzon L."/>
            <person name="Mandel J.R."/>
            <person name="Marage G."/>
            <person name="Marchand G."/>
            <person name="Marquand E."/>
            <person name="Bret-Mestries E."/>
            <person name="Morien E."/>
            <person name="Nambeesan S."/>
            <person name="Nguyen T."/>
            <person name="Pegot-Espagnet P."/>
            <person name="Pouilly N."/>
            <person name="Raftis F."/>
            <person name="Sallet E."/>
            <person name="Schiex T."/>
            <person name="Thomas J."/>
            <person name="Vandecasteele C."/>
            <person name="Vares D."/>
            <person name="Vear F."/>
            <person name="Vautrin S."/>
            <person name="Crespi M."/>
            <person name="Mangin B."/>
            <person name="Burke J.M."/>
            <person name="Salse J."/>
            <person name="Munos S."/>
            <person name="Vincourt P."/>
            <person name="Rieseberg L.H."/>
            <person name="Langlade N.B."/>
        </authorList>
    </citation>
    <scope>NUCLEOTIDE SEQUENCE</scope>
    <source>
        <tissue evidence="1">Leaves</tissue>
    </source>
</reference>
<dbReference type="AlphaFoldDB" id="A0A9K3H638"/>
<evidence type="ECO:0000313" key="2">
    <source>
        <dbReference type="Proteomes" id="UP000215914"/>
    </source>
</evidence>
<dbReference type="Proteomes" id="UP000215914">
    <property type="component" value="Unassembled WGS sequence"/>
</dbReference>
<comment type="caution">
    <text evidence="1">The sequence shown here is derived from an EMBL/GenBank/DDBJ whole genome shotgun (WGS) entry which is preliminary data.</text>
</comment>
<gene>
    <name evidence="1" type="ORF">HanXRQr2_Chr14g0624731</name>
</gene>
<keyword evidence="2" id="KW-1185">Reference proteome</keyword>
<protein>
    <submittedName>
        <fullName evidence="1">Uncharacterized protein</fullName>
    </submittedName>
</protein>
<dbReference type="Gramene" id="mRNA:HanXRQr2_Chr14g0624731">
    <property type="protein sequence ID" value="mRNA:HanXRQr2_Chr14g0624731"/>
    <property type="gene ID" value="HanXRQr2_Chr14g0624731"/>
</dbReference>
<name>A0A9K3H638_HELAN</name>
<organism evidence="1 2">
    <name type="scientific">Helianthus annuus</name>
    <name type="common">Common sunflower</name>
    <dbReference type="NCBI Taxonomy" id="4232"/>
    <lineage>
        <taxon>Eukaryota</taxon>
        <taxon>Viridiplantae</taxon>
        <taxon>Streptophyta</taxon>
        <taxon>Embryophyta</taxon>
        <taxon>Tracheophyta</taxon>
        <taxon>Spermatophyta</taxon>
        <taxon>Magnoliopsida</taxon>
        <taxon>eudicotyledons</taxon>
        <taxon>Gunneridae</taxon>
        <taxon>Pentapetalae</taxon>
        <taxon>asterids</taxon>
        <taxon>campanulids</taxon>
        <taxon>Asterales</taxon>
        <taxon>Asteraceae</taxon>
        <taxon>Asteroideae</taxon>
        <taxon>Heliantheae alliance</taxon>
        <taxon>Heliantheae</taxon>
        <taxon>Helianthus</taxon>
    </lineage>
</organism>